<evidence type="ECO:0000313" key="3">
    <source>
        <dbReference type="EMBL" id="CAB4216001.1"/>
    </source>
</evidence>
<keyword evidence="1" id="KW-0812">Transmembrane</keyword>
<dbReference type="EMBL" id="LR797433">
    <property type="protein sequence ID" value="CAB4216001.1"/>
    <property type="molecule type" value="Genomic_DNA"/>
</dbReference>
<dbReference type="EMBL" id="LR797056">
    <property type="protein sequence ID" value="CAB4183761.1"/>
    <property type="molecule type" value="Genomic_DNA"/>
</dbReference>
<accession>A0A6J5SM31</accession>
<organism evidence="3">
    <name type="scientific">uncultured Caudovirales phage</name>
    <dbReference type="NCBI Taxonomy" id="2100421"/>
    <lineage>
        <taxon>Viruses</taxon>
        <taxon>Duplodnaviria</taxon>
        <taxon>Heunggongvirae</taxon>
        <taxon>Uroviricota</taxon>
        <taxon>Caudoviricetes</taxon>
        <taxon>Peduoviridae</taxon>
        <taxon>Maltschvirus</taxon>
        <taxon>Maltschvirus maltsch</taxon>
    </lineage>
</organism>
<evidence type="ECO:0000313" key="4">
    <source>
        <dbReference type="EMBL" id="CAB5230267.1"/>
    </source>
</evidence>
<sequence length="31" mass="3390">MIDFLVEFSAAIGLLAVIGVMAWAVITILRR</sequence>
<reference evidence="3" key="1">
    <citation type="submission" date="2020-05" db="EMBL/GenBank/DDBJ databases">
        <authorList>
            <person name="Chiriac C."/>
            <person name="Salcher M."/>
            <person name="Ghai R."/>
            <person name="Kavagutti S V."/>
        </authorList>
    </citation>
    <scope>NUCLEOTIDE SEQUENCE</scope>
</reference>
<proteinExistence type="predicted"/>
<name>A0A6J5SM31_9CAUD</name>
<keyword evidence="1" id="KW-0472">Membrane</keyword>
<protein>
    <submittedName>
        <fullName evidence="3">Uncharacterized protein</fullName>
    </submittedName>
</protein>
<dbReference type="EMBL" id="LR798410">
    <property type="protein sequence ID" value="CAB5230267.1"/>
    <property type="molecule type" value="Genomic_DNA"/>
</dbReference>
<evidence type="ECO:0000256" key="1">
    <source>
        <dbReference type="SAM" id="Phobius"/>
    </source>
</evidence>
<keyword evidence="1" id="KW-1133">Transmembrane helix</keyword>
<gene>
    <name evidence="2" type="ORF">UFOVP1109_3</name>
    <name evidence="3" type="ORF">UFOVP1473_42</name>
    <name evidence="4" type="ORF">UFOVP1560_50</name>
</gene>
<feature type="transmembrane region" description="Helical" evidence="1">
    <location>
        <begin position="6"/>
        <end position="29"/>
    </location>
</feature>
<evidence type="ECO:0000313" key="2">
    <source>
        <dbReference type="EMBL" id="CAB4183761.1"/>
    </source>
</evidence>